<dbReference type="InterPro" id="IPR012336">
    <property type="entry name" value="Thioredoxin-like_fold"/>
</dbReference>
<dbReference type="InterPro" id="IPR018950">
    <property type="entry name" value="DiS-bond_isomerase_DsbC/G_N"/>
</dbReference>
<evidence type="ECO:0000313" key="11">
    <source>
        <dbReference type="Proteomes" id="UP000245728"/>
    </source>
</evidence>
<dbReference type="Pfam" id="PF10411">
    <property type="entry name" value="DsbC_N"/>
    <property type="match status" value="1"/>
</dbReference>
<dbReference type="PANTHER" id="PTHR35272">
    <property type="entry name" value="THIOL:DISULFIDE INTERCHANGE PROTEIN DSBC-RELATED"/>
    <property type="match status" value="1"/>
</dbReference>
<gene>
    <name evidence="10" type="primary">dsbC</name>
    <name evidence="10" type="ORF">HMF8227_00515</name>
</gene>
<keyword evidence="11" id="KW-1185">Reference proteome</keyword>
<dbReference type="InterPro" id="IPR009094">
    <property type="entry name" value="DiS-bond_isomerase_DsbC/G_N_sf"/>
</dbReference>
<dbReference type="AlphaFoldDB" id="A0A2S2E040"/>
<feature type="domain" description="Disulphide bond isomerase DsbC/G N-terminal" evidence="8">
    <location>
        <begin position="22"/>
        <end position="82"/>
    </location>
</feature>
<keyword evidence="10" id="KW-0413">Isomerase</keyword>
<dbReference type="CDD" id="cd03020">
    <property type="entry name" value="DsbA_DsbC_DsbG"/>
    <property type="match status" value="1"/>
</dbReference>
<dbReference type="GO" id="GO:0042597">
    <property type="term" value="C:periplasmic space"/>
    <property type="evidence" value="ECO:0007669"/>
    <property type="project" value="UniProtKB-SubCell"/>
</dbReference>
<dbReference type="Gene3D" id="3.40.30.10">
    <property type="entry name" value="Glutaredoxin"/>
    <property type="match status" value="1"/>
</dbReference>
<dbReference type="SUPFAM" id="SSF52833">
    <property type="entry name" value="Thioredoxin-like"/>
    <property type="match status" value="1"/>
</dbReference>
<dbReference type="GO" id="GO:0016853">
    <property type="term" value="F:isomerase activity"/>
    <property type="evidence" value="ECO:0007669"/>
    <property type="project" value="UniProtKB-KW"/>
</dbReference>
<dbReference type="NCBIfam" id="NF008129">
    <property type="entry name" value="PRK10877.1"/>
    <property type="match status" value="1"/>
</dbReference>
<dbReference type="PANTHER" id="PTHR35272:SF3">
    <property type="entry name" value="THIOL:DISULFIDE INTERCHANGE PROTEIN DSBC"/>
    <property type="match status" value="1"/>
</dbReference>
<evidence type="ECO:0000256" key="2">
    <source>
        <dbReference type="ARBA" id="ARBA00009813"/>
    </source>
</evidence>
<proteinExistence type="inferred from homology"/>
<dbReference type="RefSeq" id="WP_109338685.1">
    <property type="nucleotide sequence ID" value="NZ_CP029347.1"/>
</dbReference>
<dbReference type="InterPro" id="IPR033954">
    <property type="entry name" value="DiS-bond_Isoase_DsbC/G"/>
</dbReference>
<evidence type="ECO:0000313" key="10">
    <source>
        <dbReference type="EMBL" id="AWL11011.1"/>
    </source>
</evidence>
<feature type="domain" description="Thioredoxin-like fold" evidence="9">
    <location>
        <begin position="112"/>
        <end position="234"/>
    </location>
</feature>
<evidence type="ECO:0000256" key="3">
    <source>
        <dbReference type="ARBA" id="ARBA00022729"/>
    </source>
</evidence>
<reference evidence="10 11" key="1">
    <citation type="submission" date="2018-05" db="EMBL/GenBank/DDBJ databases">
        <title>Salinimonas sp. HMF8227 Genome sequencing and assembly.</title>
        <authorList>
            <person name="Kang H."/>
            <person name="Kang J."/>
            <person name="Cha I."/>
            <person name="Kim H."/>
            <person name="Joh K."/>
        </authorList>
    </citation>
    <scope>NUCLEOTIDE SEQUENCE [LARGE SCALE GENOMIC DNA]</scope>
    <source>
        <strain evidence="10 11">HMF8227</strain>
    </source>
</reference>
<evidence type="ECO:0000256" key="4">
    <source>
        <dbReference type="ARBA" id="ARBA00022764"/>
    </source>
</evidence>
<keyword evidence="3 7" id="KW-0732">Signal</keyword>
<evidence type="ECO:0000256" key="1">
    <source>
        <dbReference type="ARBA" id="ARBA00004418"/>
    </source>
</evidence>
<keyword evidence="4 7" id="KW-0574">Periplasm</keyword>
<name>A0A2S2E040_9ALTE</name>
<evidence type="ECO:0000256" key="7">
    <source>
        <dbReference type="RuleBase" id="RU364038"/>
    </source>
</evidence>
<keyword evidence="6 7" id="KW-0676">Redox-active center</keyword>
<evidence type="ECO:0000259" key="8">
    <source>
        <dbReference type="Pfam" id="PF10411"/>
    </source>
</evidence>
<dbReference type="SUPFAM" id="SSF54423">
    <property type="entry name" value="DsbC/DsbG N-terminal domain-like"/>
    <property type="match status" value="1"/>
</dbReference>
<protein>
    <recommendedName>
        <fullName evidence="7">Thiol:disulfide interchange protein</fullName>
    </recommendedName>
</protein>
<dbReference type="InterPro" id="IPR051470">
    <property type="entry name" value="Thiol:disulfide_interchange"/>
</dbReference>
<dbReference type="InterPro" id="IPR036249">
    <property type="entry name" value="Thioredoxin-like_sf"/>
</dbReference>
<organism evidence="10 11">
    <name type="scientific">Saliniradius amylolyticus</name>
    <dbReference type="NCBI Taxonomy" id="2183582"/>
    <lineage>
        <taxon>Bacteria</taxon>
        <taxon>Pseudomonadati</taxon>
        <taxon>Pseudomonadota</taxon>
        <taxon>Gammaproteobacteria</taxon>
        <taxon>Alteromonadales</taxon>
        <taxon>Alteromonadaceae</taxon>
        <taxon>Saliniradius</taxon>
    </lineage>
</organism>
<evidence type="ECO:0000256" key="5">
    <source>
        <dbReference type="ARBA" id="ARBA00023157"/>
    </source>
</evidence>
<feature type="signal peptide" evidence="7">
    <location>
        <begin position="1"/>
        <end position="21"/>
    </location>
</feature>
<comment type="subcellular location">
    <subcellularLocation>
        <location evidence="1 7">Periplasm</location>
    </subcellularLocation>
</comment>
<keyword evidence="5" id="KW-1015">Disulfide bond</keyword>
<comment type="similarity">
    <text evidence="2 7">Belongs to the thioredoxin family. DsbC subfamily.</text>
</comment>
<dbReference type="EMBL" id="CP029347">
    <property type="protein sequence ID" value="AWL11011.1"/>
    <property type="molecule type" value="Genomic_DNA"/>
</dbReference>
<accession>A0A2S2E040</accession>
<evidence type="ECO:0000256" key="6">
    <source>
        <dbReference type="ARBA" id="ARBA00023284"/>
    </source>
</evidence>
<dbReference type="Pfam" id="PF13098">
    <property type="entry name" value="Thioredoxin_2"/>
    <property type="match status" value="1"/>
</dbReference>
<dbReference type="KEGG" id="salh:HMF8227_00515"/>
<comment type="function">
    <text evidence="7">Required for disulfide bond formation in some periplasmic proteins. Acts by transferring its disulfide bond to other proteins and is reduced in the process.</text>
</comment>
<evidence type="ECO:0000259" key="9">
    <source>
        <dbReference type="Pfam" id="PF13098"/>
    </source>
</evidence>
<feature type="chain" id="PRO_5015376328" description="Thiol:disulfide interchange protein" evidence="7">
    <location>
        <begin position="22"/>
        <end position="239"/>
    </location>
</feature>
<dbReference type="Proteomes" id="UP000245728">
    <property type="component" value="Chromosome"/>
</dbReference>
<sequence length="239" mass="26317">MKHWIASLTLAALVSAFAVEAETDTEQQLKTTLSDQLGMKVTSLEPAPVEGLYQAVTSRGLFYVSTDGGYLIHGRVYNINKGLLNETEQALAEIRLEGLEQFQDSTIEFKADDERHVITVFTDISCGYCRKLHSQIDEYNRRGITVRYLAFPRGGLNTQTYKDMVSVWCSDEPKATLTAAKAGDNIPANSCENKVRQQYEFGQKVGVNGTPALILDDGSMIPGYQPPARLEQALQGSGS</sequence>
<dbReference type="OrthoDB" id="12976at2"/>
<dbReference type="Gene3D" id="3.10.450.70">
    <property type="entry name" value="Disulphide bond isomerase, DsbC/G, N-terminal"/>
    <property type="match status" value="1"/>
</dbReference>